<keyword evidence="1" id="KW-0732">Signal</keyword>
<name>A0A3B0JXK0_DROGU</name>
<evidence type="ECO:0000313" key="3">
    <source>
        <dbReference type="Proteomes" id="UP000268350"/>
    </source>
</evidence>
<feature type="chain" id="PRO_5017367979" description="MD-2-related lipid-recognition domain-containing protein" evidence="1">
    <location>
        <begin position="25"/>
        <end position="185"/>
    </location>
</feature>
<gene>
    <name evidence="2" type="ORF">DGUA_6G004333</name>
</gene>
<evidence type="ECO:0008006" key="4">
    <source>
        <dbReference type="Google" id="ProtNLM"/>
    </source>
</evidence>
<dbReference type="PANTHER" id="PTHR20898">
    <property type="entry name" value="DAEDALUS ON 3-RELATED-RELATED"/>
    <property type="match status" value="1"/>
</dbReference>
<reference evidence="3" key="1">
    <citation type="submission" date="2018-01" db="EMBL/GenBank/DDBJ databases">
        <authorList>
            <person name="Alioto T."/>
            <person name="Alioto T."/>
        </authorList>
    </citation>
    <scope>NUCLEOTIDE SEQUENCE [LARGE SCALE GENOMIC DNA]</scope>
</reference>
<dbReference type="EMBL" id="OUUW01000010">
    <property type="protein sequence ID" value="SPP85793.1"/>
    <property type="molecule type" value="Genomic_DNA"/>
</dbReference>
<dbReference type="PANTHER" id="PTHR20898:SF0">
    <property type="entry name" value="DAEDALUS ON 3-RELATED"/>
    <property type="match status" value="1"/>
</dbReference>
<evidence type="ECO:0000313" key="2">
    <source>
        <dbReference type="EMBL" id="SPP85793.1"/>
    </source>
</evidence>
<feature type="signal peptide" evidence="1">
    <location>
        <begin position="1"/>
        <end position="24"/>
    </location>
</feature>
<organism evidence="2 3">
    <name type="scientific">Drosophila guanche</name>
    <name type="common">Fruit fly</name>
    <dbReference type="NCBI Taxonomy" id="7266"/>
    <lineage>
        <taxon>Eukaryota</taxon>
        <taxon>Metazoa</taxon>
        <taxon>Ecdysozoa</taxon>
        <taxon>Arthropoda</taxon>
        <taxon>Hexapoda</taxon>
        <taxon>Insecta</taxon>
        <taxon>Pterygota</taxon>
        <taxon>Neoptera</taxon>
        <taxon>Endopterygota</taxon>
        <taxon>Diptera</taxon>
        <taxon>Brachycera</taxon>
        <taxon>Muscomorpha</taxon>
        <taxon>Ephydroidea</taxon>
        <taxon>Drosophilidae</taxon>
        <taxon>Drosophila</taxon>
        <taxon>Sophophora</taxon>
    </lineage>
</organism>
<accession>A0A3B0JXK0</accession>
<dbReference type="Proteomes" id="UP000268350">
    <property type="component" value="Unassembled WGS sequence"/>
</dbReference>
<proteinExistence type="predicted"/>
<protein>
    <recommendedName>
        <fullName evidence="4">MD-2-related lipid-recognition domain-containing protein</fullName>
    </recommendedName>
</protein>
<dbReference type="OMA" id="FPLHCPF"/>
<dbReference type="Pfam" id="PF06477">
    <property type="entry name" value="DUF1091"/>
    <property type="match status" value="1"/>
</dbReference>
<evidence type="ECO:0000256" key="1">
    <source>
        <dbReference type="SAM" id="SignalP"/>
    </source>
</evidence>
<keyword evidence="3" id="KW-1185">Reference proteome</keyword>
<dbReference type="AlphaFoldDB" id="A0A3B0JXK0"/>
<sequence>MNVVWRMNVYPLFIWTILIGNARAKMDAYFTKMDCINHMPGLMQNVSCRLDRKSHVTSSFSVEFALANTVKDVNGAYIFGVKRGSTVSNYTTMEINFCEALEALYSNYLLKMIADELRRVANFPLHCPFKKNIQFYIKDFTIDTKIIPSYVPEINFVSDCTLIVSQKKAFQLILYGQVSRRKAGR</sequence>
<dbReference type="InterPro" id="IPR010512">
    <property type="entry name" value="DUF1091"/>
</dbReference>
<dbReference type="SMART" id="SM00697">
    <property type="entry name" value="DM8"/>
    <property type="match status" value="1"/>
</dbReference>
<dbReference type="OrthoDB" id="8040949at2759"/>